<protein>
    <submittedName>
        <fullName evidence="2">Uncharacterized protein</fullName>
    </submittedName>
</protein>
<organism evidence="2 3">
    <name type="scientific">Puccinia graminis f. sp. tritici</name>
    <dbReference type="NCBI Taxonomy" id="56615"/>
    <lineage>
        <taxon>Eukaryota</taxon>
        <taxon>Fungi</taxon>
        <taxon>Dikarya</taxon>
        <taxon>Basidiomycota</taxon>
        <taxon>Pucciniomycotina</taxon>
        <taxon>Pucciniomycetes</taxon>
        <taxon>Pucciniales</taxon>
        <taxon>Pucciniaceae</taxon>
        <taxon>Puccinia</taxon>
    </lineage>
</organism>
<feature type="region of interest" description="Disordered" evidence="1">
    <location>
        <begin position="1"/>
        <end position="89"/>
    </location>
</feature>
<accession>A0A5B0RBS2</accession>
<dbReference type="EMBL" id="VDEP01000236">
    <property type="protein sequence ID" value="KAA1122465.1"/>
    <property type="molecule type" value="Genomic_DNA"/>
</dbReference>
<comment type="caution">
    <text evidence="2">The sequence shown here is derived from an EMBL/GenBank/DDBJ whole genome shotgun (WGS) entry which is preliminary data.</text>
</comment>
<sequence length="89" mass="9792">MAKEKKHARMCTGGKPPIAQLQKAGEEWAKKNQQEEEAKKKPQESSSAASSGSTSRGPAEPMNDSDSDRLEEISKEEFEKKMAKSLPKS</sequence>
<evidence type="ECO:0000313" key="2">
    <source>
        <dbReference type="EMBL" id="KAA1122465.1"/>
    </source>
</evidence>
<feature type="compositionally biased region" description="Basic and acidic residues" evidence="1">
    <location>
        <begin position="24"/>
        <end position="43"/>
    </location>
</feature>
<evidence type="ECO:0000313" key="3">
    <source>
        <dbReference type="Proteomes" id="UP000325313"/>
    </source>
</evidence>
<dbReference type="AlphaFoldDB" id="A0A5B0RBS2"/>
<gene>
    <name evidence="2" type="ORF">PGTUg99_037656</name>
</gene>
<feature type="compositionally biased region" description="Basic and acidic residues" evidence="1">
    <location>
        <begin position="66"/>
        <end position="82"/>
    </location>
</feature>
<dbReference type="Proteomes" id="UP000325313">
    <property type="component" value="Unassembled WGS sequence"/>
</dbReference>
<proteinExistence type="predicted"/>
<feature type="compositionally biased region" description="Low complexity" evidence="1">
    <location>
        <begin position="44"/>
        <end position="53"/>
    </location>
</feature>
<evidence type="ECO:0000256" key="1">
    <source>
        <dbReference type="SAM" id="MobiDB-lite"/>
    </source>
</evidence>
<reference evidence="2 3" key="1">
    <citation type="submission" date="2019-05" db="EMBL/GenBank/DDBJ databases">
        <title>Emergence of the Ug99 lineage of the wheat stem rust pathogen through somatic hybridization.</title>
        <authorList>
            <person name="Li F."/>
            <person name="Upadhyaya N.M."/>
            <person name="Sperschneider J."/>
            <person name="Matny O."/>
            <person name="Nguyen-Phuc H."/>
            <person name="Mago R."/>
            <person name="Raley C."/>
            <person name="Miller M.E."/>
            <person name="Silverstein K.A.T."/>
            <person name="Henningsen E."/>
            <person name="Hirsch C.D."/>
            <person name="Visser B."/>
            <person name="Pretorius Z.A."/>
            <person name="Steffenson B.J."/>
            <person name="Schwessinger B."/>
            <person name="Dodds P.N."/>
            <person name="Figueroa M."/>
        </authorList>
    </citation>
    <scope>NUCLEOTIDE SEQUENCE [LARGE SCALE GENOMIC DNA]</scope>
    <source>
        <strain evidence="2 3">Ug99</strain>
    </source>
</reference>
<name>A0A5B0RBS2_PUCGR</name>